<evidence type="ECO:0000313" key="2">
    <source>
        <dbReference type="Proteomes" id="UP001589575"/>
    </source>
</evidence>
<proteinExistence type="predicted"/>
<protein>
    <submittedName>
        <fullName evidence="1">Uncharacterized protein</fullName>
    </submittedName>
</protein>
<sequence length="56" mass="6220">MRRPAIRPRGELSRLGAASTQWLAPSAEELNAAVREATWVSERPCGWMTRAVNVGR</sequence>
<dbReference type="EMBL" id="JBHMFI010000001">
    <property type="protein sequence ID" value="MFB9071007.1"/>
    <property type="molecule type" value="Genomic_DNA"/>
</dbReference>
<dbReference type="Proteomes" id="UP001589575">
    <property type="component" value="Unassembled WGS sequence"/>
</dbReference>
<gene>
    <name evidence="1" type="ORF">ACFFX0_07290</name>
</gene>
<keyword evidence="2" id="KW-1185">Reference proteome</keyword>
<reference evidence="1 2" key="1">
    <citation type="submission" date="2024-09" db="EMBL/GenBank/DDBJ databases">
        <authorList>
            <person name="Sun Q."/>
            <person name="Mori K."/>
        </authorList>
    </citation>
    <scope>NUCLEOTIDE SEQUENCE [LARGE SCALE GENOMIC DNA]</scope>
    <source>
        <strain evidence="1 2">CCM 7609</strain>
    </source>
</reference>
<accession>A0ABV5FWF7</accession>
<evidence type="ECO:0000313" key="1">
    <source>
        <dbReference type="EMBL" id="MFB9071007.1"/>
    </source>
</evidence>
<organism evidence="1 2">
    <name type="scientific">Citricoccus parietis</name>
    <dbReference type="NCBI Taxonomy" id="592307"/>
    <lineage>
        <taxon>Bacteria</taxon>
        <taxon>Bacillati</taxon>
        <taxon>Actinomycetota</taxon>
        <taxon>Actinomycetes</taxon>
        <taxon>Micrococcales</taxon>
        <taxon>Micrococcaceae</taxon>
        <taxon>Citricoccus</taxon>
    </lineage>
</organism>
<name>A0ABV5FWF7_9MICC</name>
<comment type="caution">
    <text evidence="1">The sequence shown here is derived from an EMBL/GenBank/DDBJ whole genome shotgun (WGS) entry which is preliminary data.</text>
</comment>